<dbReference type="Ensembl" id="ENSAOWT00000019871.1">
    <property type="protein sequence ID" value="ENSAOWP00000017510.1"/>
    <property type="gene ID" value="ENSAOWG00000011970.1"/>
</dbReference>
<dbReference type="Gene3D" id="1.10.20.10">
    <property type="entry name" value="Histone, subunit A"/>
    <property type="match status" value="2"/>
</dbReference>
<evidence type="ECO:0000256" key="7">
    <source>
        <dbReference type="ARBA" id="ARBA00023242"/>
    </source>
</evidence>
<dbReference type="GO" id="GO:0003677">
    <property type="term" value="F:DNA binding"/>
    <property type="evidence" value="ECO:0007669"/>
    <property type="project" value="UniProtKB-KW"/>
</dbReference>
<comment type="similarity">
    <text evidence="4">Belongs to the histone H4 family.</text>
</comment>
<dbReference type="GO" id="GO:0000786">
    <property type="term" value="C:nucleosome"/>
    <property type="evidence" value="ECO:0007669"/>
    <property type="project" value="UniProtKB-KW"/>
</dbReference>
<evidence type="ECO:0000256" key="2">
    <source>
        <dbReference type="ARBA" id="ARBA00004123"/>
    </source>
</evidence>
<reference evidence="9" key="1">
    <citation type="submission" date="2025-08" db="UniProtKB">
        <authorList>
            <consortium name="Ensembl"/>
        </authorList>
    </citation>
    <scope>IDENTIFICATION</scope>
</reference>
<evidence type="ECO:0000256" key="3">
    <source>
        <dbReference type="ARBA" id="ARBA00004286"/>
    </source>
</evidence>
<accession>A0A8B9PYJ5</accession>
<dbReference type="GO" id="GO:0005634">
    <property type="term" value="C:nucleus"/>
    <property type="evidence" value="ECO:0007669"/>
    <property type="project" value="UniProtKB-SubCell"/>
</dbReference>
<keyword evidence="10" id="KW-1185">Reference proteome</keyword>
<dbReference type="InterPro" id="IPR001951">
    <property type="entry name" value="Histone_H4"/>
</dbReference>
<evidence type="ECO:0000313" key="9">
    <source>
        <dbReference type="Ensembl" id="ENSAOWP00000017510.1"/>
    </source>
</evidence>
<evidence type="ECO:0000313" key="10">
    <source>
        <dbReference type="Proteomes" id="UP000694424"/>
    </source>
</evidence>
<evidence type="ECO:0000256" key="8">
    <source>
        <dbReference type="ARBA" id="ARBA00023269"/>
    </source>
</evidence>
<evidence type="ECO:0000256" key="5">
    <source>
        <dbReference type="ARBA" id="ARBA00022454"/>
    </source>
</evidence>
<comment type="function">
    <text evidence="1">Core component of nucleosome. Nucleosomes wrap and compact DNA into chromatin, limiting DNA accessibility to the cellular machineries which require DNA as a template. Histones thereby play a central role in transcription regulation, DNA repair, DNA replication and chromosomal stability. DNA accessibility is regulated via a complex set of post-translational modifications of histones, also called histone code, and nucleosome remodeling.</text>
</comment>
<dbReference type="GO" id="GO:0046982">
    <property type="term" value="F:protein heterodimerization activity"/>
    <property type="evidence" value="ECO:0007669"/>
    <property type="project" value="InterPro"/>
</dbReference>
<dbReference type="Proteomes" id="UP000694424">
    <property type="component" value="Unplaced"/>
</dbReference>
<keyword evidence="6" id="KW-0238">DNA-binding</keyword>
<evidence type="ECO:0000256" key="1">
    <source>
        <dbReference type="ARBA" id="ARBA00002001"/>
    </source>
</evidence>
<dbReference type="AlphaFoldDB" id="A0A8B9PYJ5"/>
<keyword evidence="7" id="KW-0539">Nucleus</keyword>
<name>A0A8B9PYJ5_APTOW</name>
<dbReference type="InterPro" id="IPR009072">
    <property type="entry name" value="Histone-fold"/>
</dbReference>
<keyword evidence="5" id="KW-0158">Chromosome</keyword>
<dbReference type="GO" id="GO:0030527">
    <property type="term" value="F:structural constituent of chromatin"/>
    <property type="evidence" value="ECO:0007669"/>
    <property type="project" value="InterPro"/>
</dbReference>
<reference evidence="9" key="2">
    <citation type="submission" date="2025-09" db="UniProtKB">
        <authorList>
            <consortium name="Ensembl"/>
        </authorList>
    </citation>
    <scope>IDENTIFICATION</scope>
</reference>
<sequence length="77" mass="8325">MLTRGISLCHYKVLCDDIPGITELAIPCLACCSGVKLISGLIYKETQGTLSHAKRKTRTAMDTVHALGCQGHTLYGF</sequence>
<comment type="subcellular location">
    <subcellularLocation>
        <location evidence="3">Chromosome</location>
    </subcellularLocation>
    <subcellularLocation>
        <location evidence="2">Nucleus</location>
    </subcellularLocation>
</comment>
<evidence type="ECO:0000256" key="4">
    <source>
        <dbReference type="ARBA" id="ARBA00006564"/>
    </source>
</evidence>
<protein>
    <submittedName>
        <fullName evidence="9">Uncharacterized protein</fullName>
    </submittedName>
</protein>
<proteinExistence type="inferred from homology"/>
<dbReference type="PRINTS" id="PR00623">
    <property type="entry name" value="HISTONEH4"/>
</dbReference>
<organism evidence="9 10">
    <name type="scientific">Apteryx owenii</name>
    <name type="common">Little spotted kiwi</name>
    <dbReference type="NCBI Taxonomy" id="8824"/>
    <lineage>
        <taxon>Eukaryota</taxon>
        <taxon>Metazoa</taxon>
        <taxon>Chordata</taxon>
        <taxon>Craniata</taxon>
        <taxon>Vertebrata</taxon>
        <taxon>Euteleostomi</taxon>
        <taxon>Archelosauria</taxon>
        <taxon>Archosauria</taxon>
        <taxon>Dinosauria</taxon>
        <taxon>Saurischia</taxon>
        <taxon>Theropoda</taxon>
        <taxon>Coelurosauria</taxon>
        <taxon>Aves</taxon>
        <taxon>Palaeognathae</taxon>
        <taxon>Apterygiformes</taxon>
        <taxon>Apterygidae</taxon>
        <taxon>Apteryx</taxon>
    </lineage>
</organism>
<keyword evidence="8" id="KW-0544">Nucleosome core</keyword>
<evidence type="ECO:0000256" key="6">
    <source>
        <dbReference type="ARBA" id="ARBA00023125"/>
    </source>
</evidence>
<dbReference type="PANTHER" id="PTHR10484">
    <property type="entry name" value="HISTONE H4"/>
    <property type="match status" value="1"/>
</dbReference>